<dbReference type="Proteomes" id="UP000694001">
    <property type="component" value="Chromosome"/>
</dbReference>
<dbReference type="EMBL" id="CP076448">
    <property type="protein sequence ID" value="QXM24286.1"/>
    <property type="molecule type" value="Genomic_DNA"/>
</dbReference>
<sequence length="105" mass="10979">MGGTRAERITAALEAGLAPATVTVVDDSARHAGHAGNPDGGGETHYLVHVVSPRFAGLGRVARHRLVNGLLGPEFATGLHALSLRLETPEEAARRQRPDGKNDSV</sequence>
<dbReference type="RefSeq" id="WP_218285341.1">
    <property type="nucleotide sequence ID" value="NZ_CP076448.1"/>
</dbReference>
<reference evidence="2" key="1">
    <citation type="submission" date="2021-06" db="EMBL/GenBank/DDBJ databases">
        <title>Elioraea tepida, sp. nov., a moderately thermophilic aerobic anoxygenic phototrophic bacterium isolated from an alkaline siliceous hot spring mat community in Yellowstone National Park, WY, USA.</title>
        <authorList>
            <person name="Saini M.K."/>
            <person name="Yoshida S."/>
            <person name="Sebastian A."/>
            <person name="Hirose S."/>
            <person name="Hara E."/>
            <person name="Tamaki H."/>
            <person name="Soulier N.T."/>
            <person name="Albert I."/>
            <person name="Hanada S."/>
            <person name="Bryant D.A."/>
            <person name="Tank M."/>
        </authorList>
    </citation>
    <scope>NUCLEOTIDE SEQUENCE</scope>
    <source>
        <strain evidence="2">MS-P2</strain>
    </source>
</reference>
<name>A0A975U0U8_9PROT</name>
<organism evidence="2 3">
    <name type="scientific">Elioraea tepida</name>
    <dbReference type="NCBI Taxonomy" id="2843330"/>
    <lineage>
        <taxon>Bacteria</taxon>
        <taxon>Pseudomonadati</taxon>
        <taxon>Pseudomonadota</taxon>
        <taxon>Alphaproteobacteria</taxon>
        <taxon>Acetobacterales</taxon>
        <taxon>Elioraeaceae</taxon>
        <taxon>Elioraea</taxon>
    </lineage>
</organism>
<protein>
    <submittedName>
        <fullName evidence="2">BolA family transcriptional regulator</fullName>
    </submittedName>
</protein>
<dbReference type="GO" id="GO:0016226">
    <property type="term" value="P:iron-sulfur cluster assembly"/>
    <property type="evidence" value="ECO:0007669"/>
    <property type="project" value="TreeGrafter"/>
</dbReference>
<dbReference type="InterPro" id="IPR002634">
    <property type="entry name" value="BolA"/>
</dbReference>
<dbReference type="KEGG" id="elio:KO353_13690"/>
<evidence type="ECO:0000313" key="3">
    <source>
        <dbReference type="Proteomes" id="UP000694001"/>
    </source>
</evidence>
<dbReference type="Pfam" id="PF01722">
    <property type="entry name" value="BolA"/>
    <property type="match status" value="1"/>
</dbReference>
<accession>A0A975U0U8</accession>
<evidence type="ECO:0000256" key="1">
    <source>
        <dbReference type="RuleBase" id="RU003860"/>
    </source>
</evidence>
<gene>
    <name evidence="2" type="ORF">KO353_13690</name>
</gene>
<evidence type="ECO:0000313" key="2">
    <source>
        <dbReference type="EMBL" id="QXM24286.1"/>
    </source>
</evidence>
<dbReference type="PANTHER" id="PTHR46230">
    <property type="match status" value="1"/>
</dbReference>
<comment type="similarity">
    <text evidence="1">Belongs to the BolA/IbaG family.</text>
</comment>
<dbReference type="PIRSF" id="PIRSF003113">
    <property type="entry name" value="BolA"/>
    <property type="match status" value="1"/>
</dbReference>
<keyword evidence="3" id="KW-1185">Reference proteome</keyword>
<dbReference type="AlphaFoldDB" id="A0A975U0U8"/>
<dbReference type="PANTHER" id="PTHR46230:SF7">
    <property type="entry name" value="BOLA-LIKE PROTEIN 1"/>
    <property type="match status" value="1"/>
</dbReference>
<proteinExistence type="inferred from homology"/>